<accession>A0A7R9HS00</accession>
<dbReference type="EMBL" id="OB795716">
    <property type="protein sequence ID" value="CAD7432605.1"/>
    <property type="molecule type" value="Genomic_DNA"/>
</dbReference>
<proteinExistence type="predicted"/>
<gene>
    <name evidence="1" type="ORF">TMSB3V08_LOCUS9310</name>
</gene>
<dbReference type="AlphaFoldDB" id="A0A7R9HS00"/>
<reference evidence="1" key="1">
    <citation type="submission" date="2020-11" db="EMBL/GenBank/DDBJ databases">
        <authorList>
            <person name="Tran Van P."/>
        </authorList>
    </citation>
    <scope>NUCLEOTIDE SEQUENCE</scope>
</reference>
<sequence>MKAGLVTRLRNTEARFMQLRPVACCCRQWGQLPVTGTPLHHLLALSSLPHLQLEAYLLRHREGSGFISDGGRSCKLSVTRFLAPPTSYAYNGIQVYPPVAYFPQLQPGISPSKHQPHKGLVSFDLEQCRWPGDTVAESNLHFFSPPTNSIRCLTSRYLPGLITPNRDMNLDLPVLGSIVYSEGSTLDHVASKTGN</sequence>
<name>A0A7R9HS00_9NEOP</name>
<evidence type="ECO:0000313" key="1">
    <source>
        <dbReference type="EMBL" id="CAD7432605.1"/>
    </source>
</evidence>
<protein>
    <submittedName>
        <fullName evidence="1">Uncharacterized protein</fullName>
    </submittedName>
</protein>
<organism evidence="1">
    <name type="scientific">Timema monikensis</name>
    <dbReference type="NCBI Taxonomy" id="170555"/>
    <lineage>
        <taxon>Eukaryota</taxon>
        <taxon>Metazoa</taxon>
        <taxon>Ecdysozoa</taxon>
        <taxon>Arthropoda</taxon>
        <taxon>Hexapoda</taxon>
        <taxon>Insecta</taxon>
        <taxon>Pterygota</taxon>
        <taxon>Neoptera</taxon>
        <taxon>Polyneoptera</taxon>
        <taxon>Phasmatodea</taxon>
        <taxon>Timematodea</taxon>
        <taxon>Timematoidea</taxon>
        <taxon>Timematidae</taxon>
        <taxon>Timema</taxon>
    </lineage>
</organism>